<organism evidence="1 2">
    <name type="scientific">Operophtera brumata</name>
    <name type="common">Winter moth</name>
    <name type="synonym">Phalaena brumata</name>
    <dbReference type="NCBI Taxonomy" id="104452"/>
    <lineage>
        <taxon>Eukaryota</taxon>
        <taxon>Metazoa</taxon>
        <taxon>Ecdysozoa</taxon>
        <taxon>Arthropoda</taxon>
        <taxon>Hexapoda</taxon>
        <taxon>Insecta</taxon>
        <taxon>Pterygota</taxon>
        <taxon>Neoptera</taxon>
        <taxon>Endopterygota</taxon>
        <taxon>Lepidoptera</taxon>
        <taxon>Glossata</taxon>
        <taxon>Ditrysia</taxon>
        <taxon>Geometroidea</taxon>
        <taxon>Geometridae</taxon>
        <taxon>Larentiinae</taxon>
        <taxon>Operophtera</taxon>
    </lineage>
</organism>
<feature type="non-terminal residue" evidence="1">
    <location>
        <position position="1"/>
    </location>
</feature>
<proteinExistence type="predicted"/>
<dbReference type="EMBL" id="JTDY01007487">
    <property type="protein sequence ID" value="KOB65163.1"/>
    <property type="molecule type" value="Genomic_DNA"/>
</dbReference>
<evidence type="ECO:0000313" key="2">
    <source>
        <dbReference type="Proteomes" id="UP000037510"/>
    </source>
</evidence>
<comment type="caution">
    <text evidence="1">The sequence shown here is derived from an EMBL/GenBank/DDBJ whole genome shotgun (WGS) entry which is preliminary data.</text>
</comment>
<protein>
    <submittedName>
        <fullName evidence="1">Major facilitator superfamily MFS_1</fullName>
    </submittedName>
</protein>
<sequence length="117" mass="13179">VHGFGPRHKEIWMPQTSKVHRAVYDRIHVKKEAKEVAACHNPIPFTVSPLATWAHGEEFDLAPFPPNPYQTNIAPFMYCSDYCHISQGTPPSTVVDQIKHQKAAHKGCKTGYVVSRD</sequence>
<keyword evidence="2" id="KW-1185">Reference proteome</keyword>
<dbReference type="Proteomes" id="UP000037510">
    <property type="component" value="Unassembled WGS sequence"/>
</dbReference>
<dbReference type="AlphaFoldDB" id="A0A0L7KPE5"/>
<reference evidence="1 2" key="1">
    <citation type="journal article" date="2015" name="Genome Biol. Evol.">
        <title>The genome of winter moth (Operophtera brumata) provides a genomic perspective on sexual dimorphism and phenology.</title>
        <authorList>
            <person name="Derks M.F."/>
            <person name="Smit S."/>
            <person name="Salis L."/>
            <person name="Schijlen E."/>
            <person name="Bossers A."/>
            <person name="Mateman C."/>
            <person name="Pijl A.S."/>
            <person name="de Ridder D."/>
            <person name="Groenen M.A."/>
            <person name="Visser M.E."/>
            <person name="Megens H.J."/>
        </authorList>
    </citation>
    <scope>NUCLEOTIDE SEQUENCE [LARGE SCALE GENOMIC DNA]</scope>
    <source>
        <strain evidence="1">WM2013NL</strain>
        <tissue evidence="1">Head and thorax</tissue>
    </source>
</reference>
<gene>
    <name evidence="1" type="ORF">OBRU01_22995</name>
</gene>
<accession>A0A0L7KPE5</accession>
<evidence type="ECO:0000313" key="1">
    <source>
        <dbReference type="EMBL" id="KOB65163.1"/>
    </source>
</evidence>
<name>A0A0L7KPE5_OPEBR</name>